<dbReference type="InterPro" id="IPR009056">
    <property type="entry name" value="Cyt_c-like_dom"/>
</dbReference>
<dbReference type="GO" id="GO:0009055">
    <property type="term" value="F:electron transfer activity"/>
    <property type="evidence" value="ECO:0007669"/>
    <property type="project" value="InterPro"/>
</dbReference>
<dbReference type="EMBL" id="RJVI01000003">
    <property type="protein sequence ID" value="ROR29476.1"/>
    <property type="molecule type" value="Genomic_DNA"/>
</dbReference>
<sequence>MRADAGHGPGAMQHEHGGGHRHDRWLEPPPPYRGRRSDRWAEPDAIARGARIYKARCEVCHGRDGRGTGPLADRLPHRPADLTQNFHHIPHGGDDYLFWRVSEGGTAEPFRSQGSRMPAFKGVLSEGEIWDVLAYVHAYFHLGLHQWQEEAEVERAGRGTR</sequence>
<comment type="caution">
    <text evidence="9">The sequence shown here is derived from an EMBL/GenBank/DDBJ whole genome shotgun (WGS) entry which is preliminary data.</text>
</comment>
<protein>
    <submittedName>
        <fullName evidence="9">Cbb3-type cytochrome c oxidase subunit III</fullName>
    </submittedName>
</protein>
<dbReference type="Pfam" id="PF13442">
    <property type="entry name" value="Cytochrome_CBB3"/>
    <property type="match status" value="1"/>
</dbReference>
<dbReference type="Gene3D" id="1.10.760.10">
    <property type="entry name" value="Cytochrome c-like domain"/>
    <property type="match status" value="1"/>
</dbReference>
<proteinExistence type="predicted"/>
<feature type="region of interest" description="Disordered" evidence="7">
    <location>
        <begin position="1"/>
        <end position="38"/>
    </location>
</feature>
<evidence type="ECO:0000256" key="5">
    <source>
        <dbReference type="ARBA" id="ARBA00023004"/>
    </source>
</evidence>
<dbReference type="Proteomes" id="UP000276634">
    <property type="component" value="Unassembled WGS sequence"/>
</dbReference>
<name>A0A3N1XS64_9GAMM</name>
<dbReference type="GO" id="GO:0005506">
    <property type="term" value="F:iron ion binding"/>
    <property type="evidence" value="ECO:0007669"/>
    <property type="project" value="InterPro"/>
</dbReference>
<evidence type="ECO:0000256" key="7">
    <source>
        <dbReference type="SAM" id="MobiDB-lite"/>
    </source>
</evidence>
<evidence type="ECO:0000313" key="9">
    <source>
        <dbReference type="EMBL" id="ROR29476.1"/>
    </source>
</evidence>
<dbReference type="RefSeq" id="WP_170165119.1">
    <property type="nucleotide sequence ID" value="NZ_RJVI01000003.1"/>
</dbReference>
<keyword evidence="10" id="KW-1185">Reference proteome</keyword>
<gene>
    <name evidence="9" type="ORF">EDC57_2146</name>
</gene>
<organism evidence="9 10">
    <name type="scientific">Inmirania thermothiophila</name>
    <dbReference type="NCBI Taxonomy" id="1750597"/>
    <lineage>
        <taxon>Bacteria</taxon>
        <taxon>Pseudomonadati</taxon>
        <taxon>Pseudomonadota</taxon>
        <taxon>Gammaproteobacteria</taxon>
        <taxon>Chromatiales</taxon>
        <taxon>Ectothiorhodospiraceae</taxon>
        <taxon>Inmirania</taxon>
    </lineage>
</organism>
<accession>A0A3N1XS64</accession>
<keyword evidence="4" id="KW-0249">Electron transport</keyword>
<feature type="compositionally biased region" description="Basic and acidic residues" evidence="7">
    <location>
        <begin position="13"/>
        <end position="26"/>
    </location>
</feature>
<evidence type="ECO:0000313" key="10">
    <source>
        <dbReference type="Proteomes" id="UP000276634"/>
    </source>
</evidence>
<reference evidence="9 10" key="1">
    <citation type="submission" date="2018-11" db="EMBL/GenBank/DDBJ databases">
        <title>Genomic Encyclopedia of Type Strains, Phase IV (KMG-IV): sequencing the most valuable type-strain genomes for metagenomic binning, comparative biology and taxonomic classification.</title>
        <authorList>
            <person name="Goeker M."/>
        </authorList>
    </citation>
    <scope>NUCLEOTIDE SEQUENCE [LARGE SCALE GENOMIC DNA]</scope>
    <source>
        <strain evidence="9 10">DSM 100275</strain>
    </source>
</reference>
<dbReference type="PRINTS" id="PR00605">
    <property type="entry name" value="CYTCHROMECIC"/>
</dbReference>
<evidence type="ECO:0000259" key="8">
    <source>
        <dbReference type="PROSITE" id="PS51007"/>
    </source>
</evidence>
<evidence type="ECO:0000256" key="2">
    <source>
        <dbReference type="ARBA" id="ARBA00022617"/>
    </source>
</evidence>
<dbReference type="InterPro" id="IPR051459">
    <property type="entry name" value="Cytochrome_c-type_DH"/>
</dbReference>
<dbReference type="GO" id="GO:0020037">
    <property type="term" value="F:heme binding"/>
    <property type="evidence" value="ECO:0007669"/>
    <property type="project" value="InterPro"/>
</dbReference>
<dbReference type="PANTHER" id="PTHR35008:SF4">
    <property type="entry name" value="BLL4482 PROTEIN"/>
    <property type="match status" value="1"/>
</dbReference>
<dbReference type="PANTHER" id="PTHR35008">
    <property type="entry name" value="BLL4482 PROTEIN-RELATED"/>
    <property type="match status" value="1"/>
</dbReference>
<evidence type="ECO:0000256" key="6">
    <source>
        <dbReference type="PROSITE-ProRule" id="PRU00433"/>
    </source>
</evidence>
<dbReference type="InterPro" id="IPR036909">
    <property type="entry name" value="Cyt_c-like_dom_sf"/>
</dbReference>
<evidence type="ECO:0000256" key="1">
    <source>
        <dbReference type="ARBA" id="ARBA00022448"/>
    </source>
</evidence>
<dbReference type="AlphaFoldDB" id="A0A3N1XS64"/>
<evidence type="ECO:0000256" key="4">
    <source>
        <dbReference type="ARBA" id="ARBA00022982"/>
    </source>
</evidence>
<feature type="domain" description="Cytochrome c" evidence="8">
    <location>
        <begin position="44"/>
        <end position="140"/>
    </location>
</feature>
<dbReference type="InterPro" id="IPR008168">
    <property type="entry name" value="Cyt_C_IC"/>
</dbReference>
<keyword evidence="3 6" id="KW-0479">Metal-binding</keyword>
<keyword evidence="2 6" id="KW-0349">Heme</keyword>
<dbReference type="SUPFAM" id="SSF46626">
    <property type="entry name" value="Cytochrome c"/>
    <property type="match status" value="1"/>
</dbReference>
<evidence type="ECO:0000256" key="3">
    <source>
        <dbReference type="ARBA" id="ARBA00022723"/>
    </source>
</evidence>
<keyword evidence="1" id="KW-0813">Transport</keyword>
<dbReference type="PROSITE" id="PS51007">
    <property type="entry name" value="CYTC"/>
    <property type="match status" value="1"/>
</dbReference>
<keyword evidence="5 6" id="KW-0408">Iron</keyword>